<dbReference type="KEGG" id="upi:EJG51_006780"/>
<evidence type="ECO:0000256" key="4">
    <source>
        <dbReference type="ARBA" id="ARBA00022989"/>
    </source>
</evidence>
<evidence type="ECO:0000256" key="5">
    <source>
        <dbReference type="ARBA" id="ARBA00023136"/>
    </source>
</evidence>
<feature type="transmembrane region" description="Helical" evidence="6">
    <location>
        <begin position="263"/>
        <end position="282"/>
    </location>
</feature>
<gene>
    <name evidence="8" type="ORF">EJG51_006780</name>
</gene>
<reference evidence="8 9" key="1">
    <citation type="journal article" date="2019" name="Int. J. Syst. Evol. Microbiol.">
        <title>Undibacterium piscinae sp. nov., isolated from Korean shiner intestine.</title>
        <authorList>
            <person name="Lee S.Y."/>
            <person name="Kang W."/>
            <person name="Kim P.S."/>
            <person name="Kim H.S."/>
            <person name="Sung H."/>
            <person name="Shin N.R."/>
            <person name="Whon T.W."/>
            <person name="Yun J.H."/>
            <person name="Lee J.Y."/>
            <person name="Lee J.Y."/>
            <person name="Jung M.J."/>
            <person name="Jeong Y.S."/>
            <person name="Tak E.J."/>
            <person name="Han J.E."/>
            <person name="Hyun D.W."/>
            <person name="Kang M.S."/>
            <person name="Lee K.E."/>
            <person name="Lee B.H."/>
            <person name="Bae J.W."/>
        </authorList>
    </citation>
    <scope>NUCLEOTIDE SEQUENCE [LARGE SCALE GENOMIC DNA]</scope>
    <source>
        <strain evidence="8 9">S11R28</strain>
    </source>
</reference>
<dbReference type="InterPro" id="IPR050638">
    <property type="entry name" value="AA-Vitamin_Transporters"/>
</dbReference>
<evidence type="ECO:0000313" key="8">
    <source>
        <dbReference type="EMBL" id="QJQ07629.1"/>
    </source>
</evidence>
<dbReference type="Pfam" id="PF00892">
    <property type="entry name" value="EamA"/>
    <property type="match status" value="2"/>
</dbReference>
<dbReference type="PANTHER" id="PTHR32322">
    <property type="entry name" value="INNER MEMBRANE TRANSPORTER"/>
    <property type="match status" value="1"/>
</dbReference>
<evidence type="ECO:0000256" key="1">
    <source>
        <dbReference type="ARBA" id="ARBA00004141"/>
    </source>
</evidence>
<dbReference type="GO" id="GO:0016020">
    <property type="term" value="C:membrane"/>
    <property type="evidence" value="ECO:0007669"/>
    <property type="project" value="UniProtKB-SubCell"/>
</dbReference>
<feature type="domain" description="EamA" evidence="7">
    <location>
        <begin position="6"/>
        <end position="130"/>
    </location>
</feature>
<dbReference type="SUPFAM" id="SSF103481">
    <property type="entry name" value="Multidrug resistance efflux transporter EmrE"/>
    <property type="match status" value="2"/>
</dbReference>
<organism evidence="8 9">
    <name type="scientific">Undibacterium piscinae</name>
    <dbReference type="NCBI Taxonomy" id="2495591"/>
    <lineage>
        <taxon>Bacteria</taxon>
        <taxon>Pseudomonadati</taxon>
        <taxon>Pseudomonadota</taxon>
        <taxon>Betaproteobacteria</taxon>
        <taxon>Burkholderiales</taxon>
        <taxon>Oxalobacteraceae</taxon>
        <taxon>Undibacterium</taxon>
    </lineage>
</organism>
<feature type="transmembrane region" description="Helical" evidence="6">
    <location>
        <begin position="120"/>
        <end position="139"/>
    </location>
</feature>
<feature type="transmembrane region" description="Helical" evidence="6">
    <location>
        <begin position="7"/>
        <end position="29"/>
    </location>
</feature>
<dbReference type="OrthoDB" id="9784288at2"/>
<feature type="transmembrane region" description="Helical" evidence="6">
    <location>
        <begin position="35"/>
        <end position="54"/>
    </location>
</feature>
<dbReference type="AlphaFoldDB" id="A0A6M4ADA7"/>
<keyword evidence="3 6" id="KW-0812">Transmembrane</keyword>
<comment type="subcellular location">
    <subcellularLocation>
        <location evidence="1">Membrane</location>
        <topology evidence="1">Multi-pass membrane protein</topology>
    </subcellularLocation>
</comment>
<keyword evidence="9" id="KW-1185">Reference proteome</keyword>
<evidence type="ECO:0000256" key="2">
    <source>
        <dbReference type="ARBA" id="ARBA00007362"/>
    </source>
</evidence>
<evidence type="ECO:0000256" key="3">
    <source>
        <dbReference type="ARBA" id="ARBA00022692"/>
    </source>
</evidence>
<accession>A0A6M4ADA7</accession>
<feature type="transmembrane region" description="Helical" evidence="6">
    <location>
        <begin position="212"/>
        <end position="230"/>
    </location>
</feature>
<keyword evidence="5 6" id="KW-0472">Membrane</keyword>
<dbReference type="PANTHER" id="PTHR32322:SF2">
    <property type="entry name" value="EAMA DOMAIN-CONTAINING PROTEIN"/>
    <property type="match status" value="1"/>
</dbReference>
<sequence>MSDDTKGMLFGAVGVAIFSLTLPFTRMAVAELNPVFVALGRAVVAAFLAALLLWRMRASWPTKAQIKPLLVSALGCVIGFPLFSSIAMRYVPAAHGAVVLGILPLATAIFAALRFKERPSAGFWIMALIGSGLVVGFALQQGGGAFQLADLALFAAVVLAAMGYAEGGRLSQSMGGQQVISWSLVLSMPLLLPVTVWLAWNYGLNASPKAWLSFSYVSVFSMFIGFFFWYKGLAIGGIARVGQVQLLQPFLSLLGAACILGEALTLTNLLFAVAVIVVVGLGRRMNIRR</sequence>
<feature type="transmembrane region" description="Helical" evidence="6">
    <location>
        <begin position="93"/>
        <end position="113"/>
    </location>
</feature>
<dbReference type="EMBL" id="CP051152">
    <property type="protein sequence ID" value="QJQ07629.1"/>
    <property type="molecule type" value="Genomic_DNA"/>
</dbReference>
<dbReference type="Proteomes" id="UP000274350">
    <property type="component" value="Chromosome"/>
</dbReference>
<dbReference type="InterPro" id="IPR000620">
    <property type="entry name" value="EamA_dom"/>
</dbReference>
<proteinExistence type="inferred from homology"/>
<feature type="transmembrane region" description="Helical" evidence="6">
    <location>
        <begin position="66"/>
        <end position="87"/>
    </location>
</feature>
<feature type="transmembrane region" description="Helical" evidence="6">
    <location>
        <begin position="179"/>
        <end position="200"/>
    </location>
</feature>
<dbReference type="InterPro" id="IPR037185">
    <property type="entry name" value="EmrE-like"/>
</dbReference>
<protein>
    <submittedName>
        <fullName evidence="8">DMT family transporter</fullName>
    </submittedName>
</protein>
<evidence type="ECO:0000259" key="7">
    <source>
        <dbReference type="Pfam" id="PF00892"/>
    </source>
</evidence>
<evidence type="ECO:0000313" key="9">
    <source>
        <dbReference type="Proteomes" id="UP000274350"/>
    </source>
</evidence>
<name>A0A6M4ADA7_9BURK</name>
<comment type="similarity">
    <text evidence="2">Belongs to the EamA transporter family.</text>
</comment>
<keyword evidence="4 6" id="KW-1133">Transmembrane helix</keyword>
<feature type="domain" description="EamA" evidence="7">
    <location>
        <begin position="148"/>
        <end position="279"/>
    </location>
</feature>
<evidence type="ECO:0000256" key="6">
    <source>
        <dbReference type="SAM" id="Phobius"/>
    </source>
</evidence>